<evidence type="ECO:0000259" key="9">
    <source>
        <dbReference type="Pfam" id="PF01488"/>
    </source>
</evidence>
<feature type="binding site" evidence="8">
    <location>
        <position position="60"/>
    </location>
    <ligand>
        <name>shikimate</name>
        <dbReference type="ChEBI" id="CHEBI:36208"/>
    </ligand>
</feature>
<dbReference type="FunFam" id="3.40.50.10860:FF:000006">
    <property type="entry name" value="Shikimate dehydrogenase (NADP(+))"/>
    <property type="match status" value="1"/>
</dbReference>
<dbReference type="Pfam" id="PF08501">
    <property type="entry name" value="Shikimate_dh_N"/>
    <property type="match status" value="1"/>
</dbReference>
<feature type="binding site" evidence="8">
    <location>
        <position position="101"/>
    </location>
    <ligand>
        <name>shikimate</name>
        <dbReference type="ChEBI" id="CHEBI:36208"/>
    </ligand>
</feature>
<dbReference type="Pfam" id="PF18317">
    <property type="entry name" value="SDH_C"/>
    <property type="match status" value="1"/>
</dbReference>
<evidence type="ECO:0000256" key="6">
    <source>
        <dbReference type="ARBA" id="ARBA00023141"/>
    </source>
</evidence>
<feature type="binding site" evidence="8">
    <location>
        <begin position="14"/>
        <end position="16"/>
    </location>
    <ligand>
        <name>shikimate</name>
        <dbReference type="ChEBI" id="CHEBI:36208"/>
    </ligand>
</feature>
<evidence type="ECO:0000256" key="2">
    <source>
        <dbReference type="ARBA" id="ARBA00012962"/>
    </source>
</evidence>
<dbReference type="HAMAP" id="MF_00222">
    <property type="entry name" value="Shikimate_DH_AroE"/>
    <property type="match status" value="1"/>
</dbReference>
<dbReference type="InterPro" id="IPR011342">
    <property type="entry name" value="Shikimate_DH"/>
</dbReference>
<feature type="active site" description="Proton acceptor" evidence="8">
    <location>
        <position position="64"/>
    </location>
</feature>
<dbReference type="PANTHER" id="PTHR21089">
    <property type="entry name" value="SHIKIMATE DEHYDROGENASE"/>
    <property type="match status" value="1"/>
</dbReference>
<dbReference type="GO" id="GO:0008652">
    <property type="term" value="P:amino acid biosynthetic process"/>
    <property type="evidence" value="ECO:0007669"/>
    <property type="project" value="UniProtKB-KW"/>
</dbReference>
<dbReference type="GO" id="GO:0050661">
    <property type="term" value="F:NADP binding"/>
    <property type="evidence" value="ECO:0007669"/>
    <property type="project" value="InterPro"/>
</dbReference>
<evidence type="ECO:0000313" key="13">
    <source>
        <dbReference type="Proteomes" id="UP000509568"/>
    </source>
</evidence>
<dbReference type="PANTHER" id="PTHR21089:SF1">
    <property type="entry name" value="BIFUNCTIONAL 3-DEHYDROQUINATE DEHYDRATASE_SHIKIMATE DEHYDROGENASE, CHLOROPLASTIC"/>
    <property type="match status" value="1"/>
</dbReference>
<keyword evidence="3 8" id="KW-0028">Amino-acid biosynthesis</keyword>
<dbReference type="FunFam" id="3.40.50.720:FF:000104">
    <property type="entry name" value="Shikimate dehydrogenase (NADP(+))"/>
    <property type="match status" value="1"/>
</dbReference>
<feature type="binding site" evidence="8">
    <location>
        <position position="238"/>
    </location>
    <ligand>
        <name>NADP(+)</name>
        <dbReference type="ChEBI" id="CHEBI:58349"/>
    </ligand>
</feature>
<dbReference type="Proteomes" id="UP000509568">
    <property type="component" value="Chromosome"/>
</dbReference>
<sequence length="274" mass="29295">MDRYVVFGNPVGHSKSPAIHRLFAEQTGQTMDYSARLAPLDGFTDDARAFFQEGLGANVTLPFKEDAYRLCDVLTPRAQRAGAVNMLTRQANGSIRGDNTDGVGLVRDLMNNAGVVLKGKRILLLGAGGAVRGVVEPILEQQPVSLVIANRTVDKAELLAQIFAGLGPVAASGFDWLEEPVDIIINATSASLAGDLPPISSSLIQPGVTVCYDMMYSKEPTPFCRWASEHGAALALDGFGMLVEQAAEAFTYWRGVNPDSKAVLQTLRQEMAAG</sequence>
<dbReference type="InterPro" id="IPR013708">
    <property type="entry name" value="Shikimate_DH-bd_N"/>
</dbReference>
<dbReference type="EC" id="1.1.1.25" evidence="2 8"/>
<evidence type="ECO:0000256" key="3">
    <source>
        <dbReference type="ARBA" id="ARBA00022605"/>
    </source>
</evidence>
<protein>
    <recommendedName>
        <fullName evidence="2 8">Shikimate dehydrogenase (NADP(+))</fullName>
        <shortName evidence="8">SDH</shortName>
        <ecNumber evidence="2 8">1.1.1.25</ecNumber>
    </recommendedName>
</protein>
<evidence type="ECO:0000256" key="5">
    <source>
        <dbReference type="ARBA" id="ARBA00023002"/>
    </source>
</evidence>
<dbReference type="InterPro" id="IPR022893">
    <property type="entry name" value="Shikimate_DH_fam"/>
</dbReference>
<feature type="binding site" evidence="8">
    <location>
        <position position="216"/>
    </location>
    <ligand>
        <name>shikimate</name>
        <dbReference type="ChEBI" id="CHEBI:36208"/>
    </ligand>
</feature>
<accession>A0A7D5GY74</accession>
<proteinExistence type="inferred from homology"/>
<comment type="caution">
    <text evidence="8">Lacks conserved residue(s) required for the propagation of feature annotation.</text>
</comment>
<keyword evidence="5 8" id="KW-0560">Oxidoreductase</keyword>
<dbReference type="InterPro" id="IPR006151">
    <property type="entry name" value="Shikm_DH/Glu-tRNA_Rdtase"/>
</dbReference>
<feature type="binding site" evidence="8">
    <location>
        <begin position="150"/>
        <end position="155"/>
    </location>
    <ligand>
        <name>NADP(+)</name>
        <dbReference type="ChEBI" id="CHEBI:58349"/>
    </ligand>
</feature>
<dbReference type="SUPFAM" id="SSF51735">
    <property type="entry name" value="NAD(P)-binding Rossmann-fold domains"/>
    <property type="match status" value="1"/>
</dbReference>
<dbReference type="KEGG" id="pez:HWQ56_00135"/>
<feature type="binding site" evidence="8">
    <location>
        <begin position="126"/>
        <end position="130"/>
    </location>
    <ligand>
        <name>NADP(+)</name>
        <dbReference type="ChEBI" id="CHEBI:58349"/>
    </ligand>
</feature>
<dbReference type="Gene3D" id="3.40.50.10860">
    <property type="entry name" value="Leucine Dehydrogenase, chain A, domain 1"/>
    <property type="match status" value="1"/>
</dbReference>
<feature type="binding site" evidence="8">
    <location>
        <position position="214"/>
    </location>
    <ligand>
        <name>NADP(+)</name>
        <dbReference type="ChEBI" id="CHEBI:58349"/>
    </ligand>
</feature>
<feature type="binding site" evidence="8">
    <location>
        <position position="85"/>
    </location>
    <ligand>
        <name>shikimate</name>
        <dbReference type="ChEBI" id="CHEBI:36208"/>
    </ligand>
</feature>
<dbReference type="InterPro" id="IPR046346">
    <property type="entry name" value="Aminoacid_DH-like_N_sf"/>
</dbReference>
<dbReference type="AlphaFoldDB" id="A0A7D5GY74"/>
<evidence type="ECO:0000256" key="4">
    <source>
        <dbReference type="ARBA" id="ARBA00022857"/>
    </source>
</evidence>
<dbReference type="Gene3D" id="3.40.50.720">
    <property type="entry name" value="NAD(P)-binding Rossmann-like Domain"/>
    <property type="match status" value="1"/>
</dbReference>
<dbReference type="InterPro" id="IPR036291">
    <property type="entry name" value="NAD(P)-bd_dom_sf"/>
</dbReference>
<dbReference type="NCBIfam" id="TIGR00507">
    <property type="entry name" value="aroE"/>
    <property type="match status" value="1"/>
</dbReference>
<organism evidence="12 13">
    <name type="scientific">Pseudomonas eucalypticola</name>
    <dbReference type="NCBI Taxonomy" id="2599595"/>
    <lineage>
        <taxon>Bacteria</taxon>
        <taxon>Pseudomonadati</taxon>
        <taxon>Pseudomonadota</taxon>
        <taxon>Gammaproteobacteria</taxon>
        <taxon>Pseudomonadales</taxon>
        <taxon>Pseudomonadaceae</taxon>
        <taxon>Pseudomonas</taxon>
    </lineage>
</organism>
<dbReference type="GO" id="GO:0009073">
    <property type="term" value="P:aromatic amino acid family biosynthetic process"/>
    <property type="evidence" value="ECO:0007669"/>
    <property type="project" value="UniProtKB-KW"/>
</dbReference>
<feature type="domain" description="SDH C-terminal" evidence="11">
    <location>
        <begin position="238"/>
        <end position="268"/>
    </location>
</feature>
<feature type="domain" description="Quinate/shikimate 5-dehydrogenase/glutamyl-tRNA reductase" evidence="9">
    <location>
        <begin position="116"/>
        <end position="191"/>
    </location>
</feature>
<reference evidence="12 13" key="1">
    <citation type="submission" date="2020-06" db="EMBL/GenBank/DDBJ databases">
        <title>Pseudomonas eucalypticola sp. nov., an endophyte of Eucalyptus dunnii leaves with biocontrol ability of eucalyptus leaf blight.</title>
        <authorList>
            <person name="Liu Y."/>
            <person name="Song Z."/>
            <person name="Zeng H."/>
            <person name="Lu M."/>
            <person name="Wang X."/>
            <person name="Lian X."/>
            <person name="Zhang Q."/>
        </authorList>
    </citation>
    <scope>NUCLEOTIDE SEQUENCE [LARGE SCALE GENOMIC DNA]</scope>
    <source>
        <strain evidence="12 13">NP-1</strain>
    </source>
</reference>
<evidence type="ECO:0000256" key="7">
    <source>
        <dbReference type="ARBA" id="ARBA00049442"/>
    </source>
</evidence>
<keyword evidence="4 8" id="KW-0521">NADP</keyword>
<dbReference type="UniPathway" id="UPA00053">
    <property type="reaction ID" value="UER00087"/>
</dbReference>
<gene>
    <name evidence="8 12" type="primary">aroE</name>
    <name evidence="12" type="ORF">HWQ56_00135</name>
</gene>
<evidence type="ECO:0000259" key="10">
    <source>
        <dbReference type="Pfam" id="PF08501"/>
    </source>
</evidence>
<name>A0A7D5GY74_9PSED</name>
<comment type="catalytic activity">
    <reaction evidence="7 8">
        <text>shikimate + NADP(+) = 3-dehydroshikimate + NADPH + H(+)</text>
        <dbReference type="Rhea" id="RHEA:17737"/>
        <dbReference type="ChEBI" id="CHEBI:15378"/>
        <dbReference type="ChEBI" id="CHEBI:16630"/>
        <dbReference type="ChEBI" id="CHEBI:36208"/>
        <dbReference type="ChEBI" id="CHEBI:57783"/>
        <dbReference type="ChEBI" id="CHEBI:58349"/>
        <dbReference type="EC" id="1.1.1.25"/>
    </reaction>
</comment>
<dbReference type="SUPFAM" id="SSF53223">
    <property type="entry name" value="Aminoacid dehydrogenase-like, N-terminal domain"/>
    <property type="match status" value="1"/>
</dbReference>
<comment type="pathway">
    <text evidence="1 8">Metabolic intermediate biosynthesis; chorismate biosynthesis; chorismate from D-erythrose 4-phosphate and phosphoenolpyruvate: step 4/7.</text>
</comment>
<evidence type="ECO:0000313" key="12">
    <source>
        <dbReference type="EMBL" id="QKZ02287.1"/>
    </source>
</evidence>
<dbReference type="NCBIfam" id="NF001310">
    <property type="entry name" value="PRK00258.1-2"/>
    <property type="match status" value="1"/>
</dbReference>
<keyword evidence="13" id="KW-1185">Reference proteome</keyword>
<dbReference type="GO" id="GO:0009423">
    <property type="term" value="P:chorismate biosynthetic process"/>
    <property type="evidence" value="ECO:0007669"/>
    <property type="project" value="UniProtKB-UniRule"/>
</dbReference>
<feature type="domain" description="Shikimate dehydrogenase substrate binding N-terminal" evidence="10">
    <location>
        <begin position="6"/>
        <end position="86"/>
    </location>
</feature>
<comment type="function">
    <text evidence="8">Involved in the biosynthesis of the chorismate, which leads to the biosynthesis of aromatic amino acids. Catalyzes the reversible NADPH linked reduction of 3-dehydroshikimate (DHSA) to yield shikimate (SA).</text>
</comment>
<dbReference type="GO" id="GO:0005829">
    <property type="term" value="C:cytosol"/>
    <property type="evidence" value="ECO:0007669"/>
    <property type="project" value="TreeGrafter"/>
</dbReference>
<evidence type="ECO:0000256" key="8">
    <source>
        <dbReference type="HAMAP-Rule" id="MF_00222"/>
    </source>
</evidence>
<dbReference type="CDD" id="cd01065">
    <property type="entry name" value="NAD_bind_Shikimate_DH"/>
    <property type="match status" value="1"/>
</dbReference>
<dbReference type="Pfam" id="PF01488">
    <property type="entry name" value="Shikimate_DH"/>
    <property type="match status" value="1"/>
</dbReference>
<dbReference type="EMBL" id="CP056030">
    <property type="protein sequence ID" value="QKZ02287.1"/>
    <property type="molecule type" value="Genomic_DNA"/>
</dbReference>
<dbReference type="GO" id="GO:0004764">
    <property type="term" value="F:shikimate 3-dehydrogenase (NADP+) activity"/>
    <property type="evidence" value="ECO:0007669"/>
    <property type="project" value="UniProtKB-UniRule"/>
</dbReference>
<feature type="binding site" evidence="8">
    <location>
        <position position="245"/>
    </location>
    <ligand>
        <name>shikimate</name>
        <dbReference type="ChEBI" id="CHEBI:36208"/>
    </ligand>
</feature>
<keyword evidence="6 8" id="KW-0057">Aromatic amino acid biosynthesis</keyword>
<dbReference type="RefSeq" id="WP_176569492.1">
    <property type="nucleotide sequence ID" value="NZ_CP056030.1"/>
</dbReference>
<evidence type="ECO:0000256" key="1">
    <source>
        <dbReference type="ARBA" id="ARBA00004871"/>
    </source>
</evidence>
<comment type="subunit">
    <text evidence="8">Homodimer.</text>
</comment>
<dbReference type="InterPro" id="IPR041121">
    <property type="entry name" value="SDH_C"/>
</dbReference>
<evidence type="ECO:0000259" key="11">
    <source>
        <dbReference type="Pfam" id="PF18317"/>
    </source>
</evidence>
<comment type="similarity">
    <text evidence="8">Belongs to the shikimate dehydrogenase family.</text>
</comment>
<dbReference type="GO" id="GO:0019632">
    <property type="term" value="P:shikimate metabolic process"/>
    <property type="evidence" value="ECO:0007669"/>
    <property type="project" value="InterPro"/>
</dbReference>